<dbReference type="EMBL" id="MNCJ02000325">
    <property type="protein sequence ID" value="KAF5785816.1"/>
    <property type="molecule type" value="Genomic_DNA"/>
</dbReference>
<dbReference type="PRINTS" id="PR00463">
    <property type="entry name" value="EP450I"/>
</dbReference>
<dbReference type="GO" id="GO:0016020">
    <property type="term" value="C:membrane"/>
    <property type="evidence" value="ECO:0000318"/>
    <property type="project" value="GO_Central"/>
</dbReference>
<dbReference type="Gramene" id="mRNA:HanXRQr2_Chr10g0433181">
    <property type="protein sequence ID" value="mRNA:HanXRQr2_Chr10g0433181"/>
    <property type="gene ID" value="HanXRQr2_Chr10g0433181"/>
</dbReference>
<evidence type="ECO:0000256" key="4">
    <source>
        <dbReference type="ARBA" id="ARBA00022617"/>
    </source>
</evidence>
<evidence type="ECO:0000313" key="13">
    <source>
        <dbReference type="EMBL" id="AEI59768.1"/>
    </source>
</evidence>
<dbReference type="InterPro" id="IPR036396">
    <property type="entry name" value="Cyt_P450_sf"/>
</dbReference>
<dbReference type="Gene3D" id="1.10.630.10">
    <property type="entry name" value="Cytochrome P450"/>
    <property type="match status" value="1"/>
</dbReference>
<evidence type="ECO:0000256" key="8">
    <source>
        <dbReference type="ARBA" id="ARBA00023033"/>
    </source>
</evidence>
<evidence type="ECO:0000256" key="7">
    <source>
        <dbReference type="ARBA" id="ARBA00023004"/>
    </source>
</evidence>
<keyword evidence="12" id="KW-0812">Transmembrane</keyword>
<dbReference type="InterPro" id="IPR017972">
    <property type="entry name" value="Cyt_P450_CS"/>
</dbReference>
<accession>G4WIH8</accession>
<comment type="cofactor">
    <cofactor evidence="1 10">
        <name>heme</name>
        <dbReference type="ChEBI" id="CHEBI:30413"/>
    </cofactor>
</comment>
<dbReference type="EMBL" id="HQ439595">
    <property type="protein sequence ID" value="AEI59768.1"/>
    <property type="molecule type" value="mRNA"/>
</dbReference>
<comment type="similarity">
    <text evidence="3 11">Belongs to the cytochrome P450 family.</text>
</comment>
<keyword evidence="12" id="KW-1133">Transmembrane helix</keyword>
<dbReference type="FunCoup" id="G4WIH8">
    <property type="interactions" value="323"/>
</dbReference>
<keyword evidence="4 10" id="KW-0349">Heme</keyword>
<dbReference type="Proteomes" id="UP000215914">
    <property type="component" value="Chromosome 10"/>
</dbReference>
<dbReference type="OrthoDB" id="1103324at2759"/>
<protein>
    <submittedName>
        <fullName evidence="14">3,9-dihydroxypterocarpan 6A-monooxygenase</fullName>
        <ecNumber evidence="14">1.14.14.93</ecNumber>
    </submittedName>
    <submittedName>
        <fullName evidence="13 15">Cytochrome P450</fullName>
    </submittedName>
</protein>
<dbReference type="GO" id="GO:0016709">
    <property type="term" value="F:oxidoreductase activity, acting on paired donors, with incorporation or reduction of molecular oxygen, NAD(P)H as one donor, and incorporation of one atom of oxygen"/>
    <property type="evidence" value="ECO:0000318"/>
    <property type="project" value="GO_Central"/>
</dbReference>
<comment type="subcellular location">
    <subcellularLocation>
        <location evidence="2">Membrane</location>
    </subcellularLocation>
</comment>
<dbReference type="InterPro" id="IPR002401">
    <property type="entry name" value="Cyt_P450_E_grp-I"/>
</dbReference>
<keyword evidence="9 12" id="KW-0472">Membrane</keyword>
<name>G4WIH8_HELAN</name>
<dbReference type="FunFam" id="1.10.630.10:FF:000019">
    <property type="entry name" value="Cytochrome P450 family protein"/>
    <property type="match status" value="1"/>
</dbReference>
<evidence type="ECO:0000256" key="10">
    <source>
        <dbReference type="PIRSR" id="PIRSR602401-1"/>
    </source>
</evidence>
<sequence length="507" mass="57369">MPDFQASYFTIFVICLICSILITKLYKSSHVKSDVLPTPFRLPIIGHLHLLGSIPHQAFHKLSKRHGPVFRIFLGSTPCVIVSTPETAKEIFKTQDVAFLDRPQYTVVNYLSYGYKGFLFARYGSYWKFLKKIVMSELLNGKTLDFLFPVRRDEINQFIKLISQKAKDGKSVNLERELMRLTSNVISRMFMSKRCSEEEDESGDLTKIISKSAELIGTFNLSDHIWFFKNLDLQGLGKSSKDIHRRFDALMERVMREHEEARKQKTGETKDLLNILLDISEDKSMEINLTPENIKAFIQDILAAGTDTSAITTEWALAELINHPKIMKKAVEEIDQVVGKSRLVHESDIPNLPYLQAIVKESLRLHPTAPMIQRLSTRDCTVGGYHIPANTTTLVNVWSLGRDPAHWESPLEFRPERFVGKQLDVRGQHFNLLPFGSGRRMCPGTSLGLLTVHTTLAAMIQCFEWKAGENGNLASVDMEEGIGVTLPRANPLVCVPVARLDPISLTL</sequence>
<keyword evidence="6 11" id="KW-0560">Oxidoreductase</keyword>
<dbReference type="InterPro" id="IPR001128">
    <property type="entry name" value="Cyt_P450"/>
</dbReference>
<gene>
    <name evidence="15" type="primary">CYP93D1</name>
    <name evidence="15" type="ORF">HannXRQ_Chr10g0292521</name>
    <name evidence="14" type="ORF">HanXRQr2_Chr10g0433181</name>
</gene>
<evidence type="ECO:0000313" key="15">
    <source>
        <dbReference type="EMBL" id="OTG10871.1"/>
    </source>
</evidence>
<evidence type="ECO:0000256" key="11">
    <source>
        <dbReference type="RuleBase" id="RU000461"/>
    </source>
</evidence>
<keyword evidence="16" id="KW-1185">Reference proteome</keyword>
<evidence type="ECO:0000256" key="12">
    <source>
        <dbReference type="SAM" id="Phobius"/>
    </source>
</evidence>
<keyword evidence="5 10" id="KW-0479">Metal-binding</keyword>
<evidence type="ECO:0000256" key="6">
    <source>
        <dbReference type="ARBA" id="ARBA00023002"/>
    </source>
</evidence>
<evidence type="ECO:0000256" key="9">
    <source>
        <dbReference type="ARBA" id="ARBA00023136"/>
    </source>
</evidence>
<dbReference type="EC" id="1.14.14.93" evidence="14"/>
<dbReference type="PROSITE" id="PS00086">
    <property type="entry name" value="CYTOCHROME_P450"/>
    <property type="match status" value="1"/>
</dbReference>
<evidence type="ECO:0000313" key="16">
    <source>
        <dbReference type="Proteomes" id="UP000215914"/>
    </source>
</evidence>
<evidence type="ECO:0000256" key="1">
    <source>
        <dbReference type="ARBA" id="ARBA00001971"/>
    </source>
</evidence>
<keyword evidence="8 11" id="KW-0503">Monooxygenase</keyword>
<reference evidence="13" key="1">
    <citation type="submission" date="2010-10" db="EMBL/GenBank/DDBJ databases">
        <authorList>
            <person name="Ikezawa N."/>
            <person name="Nguyen D.T."/>
            <person name="Gopfert J.C."/>
            <person name="Ro D.-K."/>
        </authorList>
    </citation>
    <scope>NUCLEOTIDE SEQUENCE</scope>
</reference>
<dbReference type="GO" id="GO:0005506">
    <property type="term" value="F:iron ion binding"/>
    <property type="evidence" value="ECO:0007669"/>
    <property type="project" value="InterPro"/>
</dbReference>
<dbReference type="EMBL" id="CM007899">
    <property type="protein sequence ID" value="OTG10871.1"/>
    <property type="molecule type" value="Genomic_DNA"/>
</dbReference>
<proteinExistence type="evidence at transcript level"/>
<evidence type="ECO:0000256" key="3">
    <source>
        <dbReference type="ARBA" id="ARBA00010617"/>
    </source>
</evidence>
<evidence type="ECO:0000256" key="5">
    <source>
        <dbReference type="ARBA" id="ARBA00022723"/>
    </source>
</evidence>
<dbReference type="PANTHER" id="PTHR47943:SF8">
    <property type="entry name" value="CYTOCHROME P450"/>
    <property type="match status" value="1"/>
</dbReference>
<dbReference type="PRINTS" id="PR00385">
    <property type="entry name" value="P450"/>
</dbReference>
<dbReference type="AlphaFoldDB" id="G4WIH8"/>
<evidence type="ECO:0000256" key="2">
    <source>
        <dbReference type="ARBA" id="ARBA00004370"/>
    </source>
</evidence>
<evidence type="ECO:0000313" key="14">
    <source>
        <dbReference type="EMBL" id="KAF5785816.1"/>
    </source>
</evidence>
<dbReference type="Pfam" id="PF00067">
    <property type="entry name" value="p450"/>
    <property type="match status" value="1"/>
</dbReference>
<reference evidence="15" key="3">
    <citation type="submission" date="2017-02" db="EMBL/GenBank/DDBJ databases">
        <title>Sunflower complete genome.</title>
        <authorList>
            <person name="Langlade N."/>
            <person name="Munos S."/>
        </authorList>
    </citation>
    <scope>NUCLEOTIDE SEQUENCE [LARGE SCALE GENOMIC DNA]</scope>
    <source>
        <tissue evidence="15">Leaves</tissue>
    </source>
</reference>
<dbReference type="PANTHER" id="PTHR47943">
    <property type="entry name" value="CYTOCHROME P450 93A3-LIKE"/>
    <property type="match status" value="1"/>
</dbReference>
<dbReference type="STRING" id="4232.G4WIH8"/>
<feature type="binding site" description="axial binding residue" evidence="10">
    <location>
        <position position="442"/>
    </location>
    <ligand>
        <name>heme</name>
        <dbReference type="ChEBI" id="CHEBI:30413"/>
    </ligand>
    <ligandPart>
        <name>Fe</name>
        <dbReference type="ChEBI" id="CHEBI:18248"/>
    </ligandPart>
</feature>
<dbReference type="SUPFAM" id="SSF48264">
    <property type="entry name" value="Cytochrome P450"/>
    <property type="match status" value="1"/>
</dbReference>
<dbReference type="CDD" id="cd20655">
    <property type="entry name" value="CYP93"/>
    <property type="match status" value="1"/>
</dbReference>
<reference evidence="14" key="4">
    <citation type="submission" date="2020-06" db="EMBL/GenBank/DDBJ databases">
        <title>Helianthus annuus Genome sequencing and assembly Release 2.</title>
        <authorList>
            <person name="Gouzy J."/>
            <person name="Langlade N."/>
            <person name="Munos S."/>
        </authorList>
    </citation>
    <scope>NUCLEOTIDE SEQUENCE</scope>
    <source>
        <tissue evidence="14">Leaves</tissue>
    </source>
</reference>
<dbReference type="OMA" id="RQRESAN"/>
<organism evidence="13">
    <name type="scientific">Helianthus annuus</name>
    <name type="common">Common sunflower</name>
    <dbReference type="NCBI Taxonomy" id="4232"/>
    <lineage>
        <taxon>Eukaryota</taxon>
        <taxon>Viridiplantae</taxon>
        <taxon>Streptophyta</taxon>
        <taxon>Embryophyta</taxon>
        <taxon>Tracheophyta</taxon>
        <taxon>Spermatophyta</taxon>
        <taxon>Magnoliopsida</taxon>
        <taxon>eudicotyledons</taxon>
        <taxon>Gunneridae</taxon>
        <taxon>Pentapetalae</taxon>
        <taxon>asterids</taxon>
        <taxon>campanulids</taxon>
        <taxon>Asterales</taxon>
        <taxon>Asteraceae</taxon>
        <taxon>Asteroideae</taxon>
        <taxon>Heliantheae alliance</taxon>
        <taxon>Heliantheae</taxon>
        <taxon>Helianthus</taxon>
    </lineage>
</organism>
<feature type="transmembrane region" description="Helical" evidence="12">
    <location>
        <begin position="6"/>
        <end position="26"/>
    </location>
</feature>
<reference evidence="14 16" key="2">
    <citation type="journal article" date="2017" name="Nature">
        <title>The sunflower genome provides insights into oil metabolism, flowering and Asterid evolution.</title>
        <authorList>
            <person name="Badouin H."/>
            <person name="Gouzy J."/>
            <person name="Grassa C.J."/>
            <person name="Murat F."/>
            <person name="Staton S.E."/>
            <person name="Cottret L."/>
            <person name="Lelandais-Briere C."/>
            <person name="Owens G.L."/>
            <person name="Carrere S."/>
            <person name="Mayjonade B."/>
            <person name="Legrand L."/>
            <person name="Gill N."/>
            <person name="Kane N.C."/>
            <person name="Bowers J.E."/>
            <person name="Hubner S."/>
            <person name="Bellec A."/>
            <person name="Berard A."/>
            <person name="Berges H."/>
            <person name="Blanchet N."/>
            <person name="Boniface M.C."/>
            <person name="Brunel D."/>
            <person name="Catrice O."/>
            <person name="Chaidir N."/>
            <person name="Claudel C."/>
            <person name="Donnadieu C."/>
            <person name="Faraut T."/>
            <person name="Fievet G."/>
            <person name="Helmstetter N."/>
            <person name="King M."/>
            <person name="Knapp S.J."/>
            <person name="Lai Z."/>
            <person name="Le Paslier M.C."/>
            <person name="Lippi Y."/>
            <person name="Lorenzon L."/>
            <person name="Mandel J.R."/>
            <person name="Marage G."/>
            <person name="Marchand G."/>
            <person name="Marquand E."/>
            <person name="Bret-Mestries E."/>
            <person name="Morien E."/>
            <person name="Nambeesan S."/>
            <person name="Nguyen T."/>
            <person name="Pegot-Espagnet P."/>
            <person name="Pouilly N."/>
            <person name="Raftis F."/>
            <person name="Sallet E."/>
            <person name="Schiex T."/>
            <person name="Thomas J."/>
            <person name="Vandecasteele C."/>
            <person name="Vares D."/>
            <person name="Vear F."/>
            <person name="Vautrin S."/>
            <person name="Crespi M."/>
            <person name="Mangin B."/>
            <person name="Burke J.M."/>
            <person name="Salse J."/>
            <person name="Munos S."/>
            <person name="Vincourt P."/>
            <person name="Rieseberg L.H."/>
            <person name="Langlade N.B."/>
        </authorList>
    </citation>
    <scope>NUCLEOTIDE SEQUENCE [LARGE SCALE GENOMIC DNA]</scope>
    <source>
        <strain evidence="16">cv. SF193</strain>
        <tissue evidence="14">Leaves</tissue>
    </source>
</reference>
<dbReference type="GO" id="GO:0020037">
    <property type="term" value="F:heme binding"/>
    <property type="evidence" value="ECO:0007669"/>
    <property type="project" value="InterPro"/>
</dbReference>
<keyword evidence="7 10" id="KW-0408">Iron</keyword>
<dbReference type="GO" id="GO:0047082">
    <property type="term" value="F:3,9-dihydroxypterocarpan 6a-monooxygenase activity"/>
    <property type="evidence" value="ECO:0007669"/>
    <property type="project" value="UniProtKB-EC"/>
</dbReference>